<feature type="transmembrane region" description="Helical" evidence="1">
    <location>
        <begin position="12"/>
        <end position="30"/>
    </location>
</feature>
<feature type="transmembrane region" description="Helical" evidence="1">
    <location>
        <begin position="279"/>
        <end position="299"/>
    </location>
</feature>
<feature type="transmembrane region" description="Helical" evidence="1">
    <location>
        <begin position="205"/>
        <end position="229"/>
    </location>
</feature>
<feature type="transmembrane region" description="Helical" evidence="1">
    <location>
        <begin position="319"/>
        <end position="342"/>
    </location>
</feature>
<protein>
    <recommendedName>
        <fullName evidence="7">PGAP2-interacting protein</fullName>
    </recommendedName>
</protein>
<evidence type="ECO:0000313" key="6">
    <source>
        <dbReference type="Proteomes" id="UP001642483"/>
    </source>
</evidence>
<dbReference type="PANTHER" id="PTHR14859">
    <property type="entry name" value="CALCOFLUOR WHITE HYPERSENSITIVE PROTEIN PRECURSOR"/>
    <property type="match status" value="1"/>
</dbReference>
<comment type="caution">
    <text evidence="5">The sequence shown here is derived from an EMBL/GenBank/DDBJ whole genome shotgun (WGS) entry which is preliminary data.</text>
</comment>
<evidence type="ECO:0008006" key="7">
    <source>
        <dbReference type="Google" id="ProtNLM"/>
    </source>
</evidence>
<feature type="transmembrane region" description="Helical" evidence="1">
    <location>
        <begin position="122"/>
        <end position="141"/>
    </location>
</feature>
<feature type="transmembrane region" description="Helical" evidence="1">
    <location>
        <begin position="66"/>
        <end position="84"/>
    </location>
</feature>
<evidence type="ECO:0000259" key="2">
    <source>
        <dbReference type="Pfam" id="PF23021"/>
    </source>
</evidence>
<feature type="domain" description="PGAP2IP second transmembrane" evidence="2">
    <location>
        <begin position="197"/>
        <end position="369"/>
    </location>
</feature>
<dbReference type="InterPro" id="IPR053912">
    <property type="entry name" value="PGAP2IP_TM_1nd"/>
</dbReference>
<evidence type="ECO:0000313" key="5">
    <source>
        <dbReference type="EMBL" id="CAK8683519.1"/>
    </source>
</evidence>
<keyword evidence="1" id="KW-1133">Transmembrane helix</keyword>
<name>A0ABP0FYL6_CLALP</name>
<dbReference type="SUPFAM" id="SSF56219">
    <property type="entry name" value="DNase I-like"/>
    <property type="match status" value="1"/>
</dbReference>
<keyword evidence="6" id="KW-1185">Reference proteome</keyword>
<evidence type="ECO:0000256" key="1">
    <source>
        <dbReference type="SAM" id="Phobius"/>
    </source>
</evidence>
<accession>A0ABP0FYL6</accession>
<feature type="transmembrane region" description="Helical" evidence="1">
    <location>
        <begin position="241"/>
        <end position="258"/>
    </location>
</feature>
<dbReference type="InterPro" id="IPR036691">
    <property type="entry name" value="Endo/exonu/phosph_ase_sf"/>
</dbReference>
<dbReference type="PANTHER" id="PTHR14859:SF1">
    <property type="entry name" value="PGAP2-INTERACTING PROTEIN"/>
    <property type="match status" value="1"/>
</dbReference>
<sequence length="721" mass="80379">MAESLIYESVIGYAFWCLVHHLGPMIWFYPLNELEISGYEIFALVIFSPVLFTCGSGLRSILKSSTGLAALLMIIIGGCASFQAETTLSRLIILSAGIASAYVLQCALWWQDDIEKRKLSFWSFTIGFMAMVASKIWYVSISPMWNDYVTNKVLITFLTLAAVAKVMVEWMTLSAKPSTLKQSGDTVKTESKVKTKKQSCLGPSLAYGATCFVLHAIFGEVSVVCRYAVQGYPNTGPLPNPWGGLILVMLTAGLFLSMHTTLPENKLWSACGIASSMGLMFLPTWWAYGCGTFLALYIMSVWPSICEKMVACESPGKSLMIGNATYLAGILAMIWCTAYNFVPLGELARERTYIVIAVMMPQIAICATKQSSCGNLLTISLEMPEKKYYVISRDQPTSDKPSKDAALGKIIKKYLFAIALLGLVGFHYRNHIMPTYSSSLKPELPNSKKEFSALIWTFHFGYDNEGWPSLDRAASLLNHTGADVITLLESDASKPYLGNKDIAMWLGEKLGMYADFGPSTRDHTWGNLLLSKYPIIKSKHHLLPSPEGELAPSVSATVNISGTPVDFVVTHMGNDRDDIDRRLQAESLANLCDQSENPVVFLGYVTSAPGSRDYKELLSKGRLKDIDSNDKERWCEYIMYRGLTKLGYARISHGGLSDTELQMARWEIKEETGSYKTLTNSKDIPQPHQFNPVFGSYYRGHWYGREHHFHMSTPKYFVKQN</sequence>
<dbReference type="Pfam" id="PF23022">
    <property type="entry name" value="6TM_1st_PGAP2IP"/>
    <property type="match status" value="1"/>
</dbReference>
<organism evidence="5 6">
    <name type="scientific">Clavelina lepadiformis</name>
    <name type="common">Light-bulb sea squirt</name>
    <name type="synonym">Ascidia lepadiformis</name>
    <dbReference type="NCBI Taxonomy" id="159417"/>
    <lineage>
        <taxon>Eukaryota</taxon>
        <taxon>Metazoa</taxon>
        <taxon>Chordata</taxon>
        <taxon>Tunicata</taxon>
        <taxon>Ascidiacea</taxon>
        <taxon>Aplousobranchia</taxon>
        <taxon>Clavelinidae</taxon>
        <taxon>Clavelina</taxon>
    </lineage>
</organism>
<dbReference type="Pfam" id="PF23021">
    <property type="entry name" value="6TM_2nd_PGAP2IP"/>
    <property type="match status" value="1"/>
</dbReference>
<dbReference type="EMBL" id="CAWYQH010000097">
    <property type="protein sequence ID" value="CAK8683519.1"/>
    <property type="molecule type" value="Genomic_DNA"/>
</dbReference>
<feature type="domain" description="PGAP2IP C-terminal nuclease-like" evidence="4">
    <location>
        <begin position="449"/>
        <end position="673"/>
    </location>
</feature>
<dbReference type="Proteomes" id="UP001642483">
    <property type="component" value="Unassembled WGS sequence"/>
</dbReference>
<keyword evidence="1" id="KW-0472">Membrane</keyword>
<feature type="transmembrane region" description="Helical" evidence="1">
    <location>
        <begin position="90"/>
        <end position="110"/>
    </location>
</feature>
<gene>
    <name evidence="5" type="ORF">CVLEPA_LOCUS14587</name>
</gene>
<evidence type="ECO:0000259" key="3">
    <source>
        <dbReference type="Pfam" id="PF23022"/>
    </source>
</evidence>
<keyword evidence="1" id="KW-0812">Transmembrane</keyword>
<dbReference type="Gene3D" id="3.60.10.10">
    <property type="entry name" value="Endonuclease/exonuclease/phosphatase"/>
    <property type="match status" value="1"/>
</dbReference>
<feature type="domain" description="PGAP2IP first transmembrane" evidence="3">
    <location>
        <begin position="13"/>
        <end position="146"/>
    </location>
</feature>
<proteinExistence type="predicted"/>
<dbReference type="InterPro" id="IPR053911">
    <property type="entry name" value="PGAP2IP_TM_2nd"/>
</dbReference>
<reference evidence="5 6" key="1">
    <citation type="submission" date="2024-02" db="EMBL/GenBank/DDBJ databases">
        <authorList>
            <person name="Daric V."/>
            <person name="Darras S."/>
        </authorList>
    </citation>
    <scope>NUCLEOTIDE SEQUENCE [LARGE SCALE GENOMIC DNA]</scope>
</reference>
<feature type="transmembrane region" description="Helical" evidence="1">
    <location>
        <begin position="36"/>
        <end position="54"/>
    </location>
</feature>
<dbReference type="InterPro" id="IPR051916">
    <property type="entry name" value="GPI-anchor_lipid_remodeler"/>
</dbReference>
<dbReference type="Pfam" id="PF23226">
    <property type="entry name" value="Exo_endo_phos_PGAP2IP"/>
    <property type="match status" value="1"/>
</dbReference>
<evidence type="ECO:0000259" key="4">
    <source>
        <dbReference type="Pfam" id="PF23226"/>
    </source>
</evidence>
<dbReference type="InterPro" id="IPR057315">
    <property type="entry name" value="Exo_endo_phos_PGAP2IP_C"/>
</dbReference>